<dbReference type="AlphaFoldDB" id="A0A5J4FZU7"/>
<evidence type="ECO:0000256" key="1">
    <source>
        <dbReference type="ARBA" id="ARBA00022729"/>
    </source>
</evidence>
<dbReference type="InterPro" id="IPR029052">
    <property type="entry name" value="Metallo-depent_PP-like"/>
</dbReference>
<name>A0A5J4FZU7_9FLAO</name>
<evidence type="ECO:0000256" key="2">
    <source>
        <dbReference type="RuleBase" id="RU362119"/>
    </source>
</evidence>
<evidence type="ECO:0000313" key="6">
    <source>
        <dbReference type="Proteomes" id="UP000326994"/>
    </source>
</evidence>
<sequence>MLVTTVQGCKTAKIPEVKNDDITTIKLIQVNDVYEIAPLSGGQYGGMARVAHISDSIKKQFPNSYLVMAGDFLNPSLLGTLKVDGKRVKGKQMIEVMNAMEFDLATFGNHEFDLKESELQERLNESDFEWVSANVFQKKGDNIKSFYRVKNGDSIRIPETIFYDIEIGEEYPLRLGFYSVTVDSNPVDYVYYADYSLEARSAYTSLQQSKSDIIIGLTHLAIEEDILVAEDLLETDLIMGGHEHVNMMVPAGNTFVAKADANAKTIYVHTLTYNKKTEQITRTSQLVDINDKVPSLPRVKAIVDKWENILNTEIKQVIDNPDEIIYTTKVPLDATDKTGRSTQSNLGAFFTEAMAKGFDAPTELAFVNGGSFRLDDKLEGDVTSIDIFRVLPFGGNVQRVEMTGALLKEILSYGESRAGTGAYLQRYNLSKSENGDWLALSKPIENTKIYTVALSDFLLKGFDIPFLTEKNPGVKSVYIPKATEPASDIRKAIIEYMKTL</sequence>
<reference evidence="5 6" key="1">
    <citation type="submission" date="2019-08" db="EMBL/GenBank/DDBJ databases">
        <title>Ulvibacter marinistellae sp. nov., isolated from a starfish, Patiria pectinifera.</title>
        <authorList>
            <person name="Kawano K."/>
            <person name="Ushijima N."/>
            <person name="Kihara M."/>
            <person name="Itoh H."/>
        </authorList>
    </citation>
    <scope>NUCLEOTIDE SEQUENCE [LARGE SCALE GENOMIC DNA]</scope>
    <source>
        <strain evidence="5 6">KK4</strain>
    </source>
</reference>
<proteinExistence type="inferred from homology"/>
<feature type="domain" description="5'-Nucleotidase C-terminal" evidence="4">
    <location>
        <begin position="325"/>
        <end position="463"/>
    </location>
</feature>
<dbReference type="PANTHER" id="PTHR11575">
    <property type="entry name" value="5'-NUCLEOTIDASE-RELATED"/>
    <property type="match status" value="1"/>
</dbReference>
<dbReference type="PANTHER" id="PTHR11575:SF24">
    <property type="entry name" value="5'-NUCLEOTIDASE"/>
    <property type="match status" value="1"/>
</dbReference>
<dbReference type="InterPro" id="IPR006179">
    <property type="entry name" value="5_nucleotidase/apyrase"/>
</dbReference>
<dbReference type="SUPFAM" id="SSF56300">
    <property type="entry name" value="Metallo-dependent phosphatases"/>
    <property type="match status" value="1"/>
</dbReference>
<dbReference type="SUPFAM" id="SSF55816">
    <property type="entry name" value="5'-nucleotidase (syn. UDP-sugar hydrolase), C-terminal domain"/>
    <property type="match status" value="1"/>
</dbReference>
<dbReference type="InterPro" id="IPR004843">
    <property type="entry name" value="Calcineurin-like_PHP"/>
</dbReference>
<evidence type="ECO:0000313" key="5">
    <source>
        <dbReference type="EMBL" id="GEQ86734.1"/>
    </source>
</evidence>
<dbReference type="Pfam" id="PF00149">
    <property type="entry name" value="Metallophos"/>
    <property type="match status" value="1"/>
</dbReference>
<keyword evidence="6" id="KW-1185">Reference proteome</keyword>
<dbReference type="GO" id="GO:0030288">
    <property type="term" value="C:outer membrane-bounded periplasmic space"/>
    <property type="evidence" value="ECO:0007669"/>
    <property type="project" value="TreeGrafter"/>
</dbReference>
<evidence type="ECO:0000259" key="4">
    <source>
        <dbReference type="Pfam" id="PF02872"/>
    </source>
</evidence>
<dbReference type="GO" id="GO:0000166">
    <property type="term" value="F:nucleotide binding"/>
    <property type="evidence" value="ECO:0007669"/>
    <property type="project" value="UniProtKB-KW"/>
</dbReference>
<evidence type="ECO:0008006" key="7">
    <source>
        <dbReference type="Google" id="ProtNLM"/>
    </source>
</evidence>
<organism evidence="5 6">
    <name type="scientific">Patiriisocius marinistellae</name>
    <dbReference type="NCBI Taxonomy" id="2494560"/>
    <lineage>
        <taxon>Bacteria</taxon>
        <taxon>Pseudomonadati</taxon>
        <taxon>Bacteroidota</taxon>
        <taxon>Flavobacteriia</taxon>
        <taxon>Flavobacteriales</taxon>
        <taxon>Flavobacteriaceae</taxon>
        <taxon>Patiriisocius</taxon>
    </lineage>
</organism>
<dbReference type="Gene3D" id="3.90.780.10">
    <property type="entry name" value="5'-Nucleotidase, C-terminal domain"/>
    <property type="match status" value="1"/>
</dbReference>
<protein>
    <recommendedName>
        <fullName evidence="7">Bifunctional metallophosphatase/5'-nucleotidase</fullName>
    </recommendedName>
</protein>
<dbReference type="GO" id="GO:0009166">
    <property type="term" value="P:nucleotide catabolic process"/>
    <property type="evidence" value="ECO:0007669"/>
    <property type="project" value="InterPro"/>
</dbReference>
<dbReference type="Gene3D" id="3.60.21.10">
    <property type="match status" value="1"/>
</dbReference>
<dbReference type="EMBL" id="BKCF01000004">
    <property type="protein sequence ID" value="GEQ86734.1"/>
    <property type="molecule type" value="Genomic_DNA"/>
</dbReference>
<dbReference type="InterPro" id="IPR036907">
    <property type="entry name" value="5'-Nucleotdase_C_sf"/>
</dbReference>
<accession>A0A5J4FZU7</accession>
<keyword evidence="1" id="KW-0732">Signal</keyword>
<evidence type="ECO:0000259" key="3">
    <source>
        <dbReference type="Pfam" id="PF00149"/>
    </source>
</evidence>
<dbReference type="Pfam" id="PF02872">
    <property type="entry name" value="5_nucleotid_C"/>
    <property type="match status" value="1"/>
</dbReference>
<dbReference type="GO" id="GO:0008253">
    <property type="term" value="F:5'-nucleotidase activity"/>
    <property type="evidence" value="ECO:0007669"/>
    <property type="project" value="TreeGrafter"/>
</dbReference>
<dbReference type="PRINTS" id="PR01607">
    <property type="entry name" value="APYRASEFAMLY"/>
</dbReference>
<dbReference type="Proteomes" id="UP000326994">
    <property type="component" value="Unassembled WGS sequence"/>
</dbReference>
<feature type="domain" description="Calcineurin-like phosphoesterase" evidence="3">
    <location>
        <begin position="26"/>
        <end position="245"/>
    </location>
</feature>
<dbReference type="InterPro" id="IPR008334">
    <property type="entry name" value="5'-Nucleotdase_C"/>
</dbReference>
<gene>
    <name evidence="5" type="ORF">ULMS_22420</name>
</gene>
<dbReference type="GO" id="GO:0008768">
    <property type="term" value="F:UDP-sugar diphosphatase activity"/>
    <property type="evidence" value="ECO:0007669"/>
    <property type="project" value="TreeGrafter"/>
</dbReference>
<comment type="similarity">
    <text evidence="2">Belongs to the 5'-nucleotidase family.</text>
</comment>
<comment type="caution">
    <text evidence="5">The sequence shown here is derived from an EMBL/GenBank/DDBJ whole genome shotgun (WGS) entry which is preliminary data.</text>
</comment>
<keyword evidence="2" id="KW-0378">Hydrolase</keyword>
<keyword evidence="2" id="KW-0547">Nucleotide-binding</keyword>